<dbReference type="SUPFAM" id="SSF50475">
    <property type="entry name" value="FMN-binding split barrel"/>
    <property type="match status" value="1"/>
</dbReference>
<dbReference type="Proteomes" id="UP000075714">
    <property type="component" value="Unassembled WGS sequence"/>
</dbReference>
<reference evidence="2" key="1">
    <citation type="journal article" date="2016" name="Nat. Commun.">
        <title>The Gonium pectorale genome demonstrates co-option of cell cycle regulation during the evolution of multicellularity.</title>
        <authorList>
            <person name="Hanschen E.R."/>
            <person name="Marriage T.N."/>
            <person name="Ferris P.J."/>
            <person name="Hamaji T."/>
            <person name="Toyoda A."/>
            <person name="Fujiyama A."/>
            <person name="Neme R."/>
            <person name="Noguchi H."/>
            <person name="Minakuchi Y."/>
            <person name="Suzuki M."/>
            <person name="Kawai-Toyooka H."/>
            <person name="Smith D.R."/>
            <person name="Sparks H."/>
            <person name="Anderson J."/>
            <person name="Bakaric R."/>
            <person name="Luria V."/>
            <person name="Karger A."/>
            <person name="Kirschner M.W."/>
            <person name="Durand P.M."/>
            <person name="Michod R.E."/>
            <person name="Nozaki H."/>
            <person name="Olson B.J."/>
        </authorList>
    </citation>
    <scope>NUCLEOTIDE SEQUENCE [LARGE SCALE GENOMIC DNA]</scope>
    <source>
        <strain evidence="2">NIES-2863</strain>
    </source>
</reference>
<keyword evidence="2" id="KW-1185">Reference proteome</keyword>
<evidence type="ECO:0000313" key="2">
    <source>
        <dbReference type="Proteomes" id="UP000075714"/>
    </source>
</evidence>
<evidence type="ECO:0000313" key="1">
    <source>
        <dbReference type="EMBL" id="KXZ48862.1"/>
    </source>
</evidence>
<proteinExistence type="predicted"/>
<gene>
    <name evidence="1" type="ORF">GPECTOR_25g447</name>
</gene>
<dbReference type="OrthoDB" id="507659at2759"/>
<dbReference type="EMBL" id="LSYV01000026">
    <property type="protein sequence ID" value="KXZ48862.1"/>
    <property type="molecule type" value="Genomic_DNA"/>
</dbReference>
<dbReference type="AlphaFoldDB" id="A0A150GG99"/>
<comment type="caution">
    <text evidence="1">The sequence shown here is derived from an EMBL/GenBank/DDBJ whole genome shotgun (WGS) entry which is preliminary data.</text>
</comment>
<protein>
    <submittedName>
        <fullName evidence="1">Uncharacterized protein</fullName>
    </submittedName>
</protein>
<accession>A0A150GG99</accession>
<organism evidence="1 2">
    <name type="scientific">Gonium pectorale</name>
    <name type="common">Green alga</name>
    <dbReference type="NCBI Taxonomy" id="33097"/>
    <lineage>
        <taxon>Eukaryota</taxon>
        <taxon>Viridiplantae</taxon>
        <taxon>Chlorophyta</taxon>
        <taxon>core chlorophytes</taxon>
        <taxon>Chlorophyceae</taxon>
        <taxon>CS clade</taxon>
        <taxon>Chlamydomonadales</taxon>
        <taxon>Volvocaceae</taxon>
        <taxon>Gonium</taxon>
    </lineage>
</organism>
<name>A0A150GG99_GONPE</name>
<sequence length="89" mass="9966">MKEHRRGVLQVLRPRHAPLFTLLGKTSSRDVDKFAAIQEAGFSLCERYGVQTLEGDHDVVICRVSNFENLTDDPSDVLYTSALRAAGYL</sequence>